<evidence type="ECO:0000313" key="3">
    <source>
        <dbReference type="Proteomes" id="UP000036932"/>
    </source>
</evidence>
<protein>
    <recommendedName>
        <fullName evidence="1">RNA polymerase sigma factor 70 region 4 type 2 domain-containing protein</fullName>
    </recommendedName>
</protein>
<comment type="caution">
    <text evidence="2">The sequence shown here is derived from an EMBL/GenBank/DDBJ whole genome shotgun (WGS) entry which is preliminary data.</text>
</comment>
<organism evidence="2 3">
    <name type="scientific">Paenibacillus solani</name>
    <dbReference type="NCBI Taxonomy" id="1705565"/>
    <lineage>
        <taxon>Bacteria</taxon>
        <taxon>Bacillati</taxon>
        <taxon>Bacillota</taxon>
        <taxon>Bacilli</taxon>
        <taxon>Bacillales</taxon>
        <taxon>Paenibacillaceae</taxon>
        <taxon>Paenibacillus</taxon>
    </lineage>
</organism>
<feature type="domain" description="RNA polymerase sigma factor 70 region 4 type 2" evidence="1">
    <location>
        <begin position="7"/>
        <end position="56"/>
    </location>
</feature>
<dbReference type="InterPro" id="IPR013249">
    <property type="entry name" value="RNA_pol_sigma70_r4_t2"/>
</dbReference>
<dbReference type="EMBL" id="LIUT01000001">
    <property type="protein sequence ID" value="KOR89724.1"/>
    <property type="molecule type" value="Genomic_DNA"/>
</dbReference>
<dbReference type="PATRIC" id="fig|1705565.3.peg.4344"/>
<dbReference type="SUPFAM" id="SSF88659">
    <property type="entry name" value="Sigma3 and sigma4 domains of RNA polymerase sigma factors"/>
    <property type="match status" value="1"/>
</dbReference>
<evidence type="ECO:0000259" key="1">
    <source>
        <dbReference type="Pfam" id="PF08281"/>
    </source>
</evidence>
<sequence length="75" mass="8958">MKDHLFVEEMLQQLTPSDRNLFILRSLEGYEYAELSELLGITQGTARKRVERIRKQRKNFLAKEEEQSVEKLGYR</sequence>
<dbReference type="GO" id="GO:0003677">
    <property type="term" value="F:DNA binding"/>
    <property type="evidence" value="ECO:0007669"/>
    <property type="project" value="InterPro"/>
</dbReference>
<dbReference type="RefSeq" id="WP_054402756.1">
    <property type="nucleotide sequence ID" value="NZ_LIUT01000001.1"/>
</dbReference>
<dbReference type="AlphaFoldDB" id="A0A0M1P6Q9"/>
<dbReference type="GO" id="GO:0006352">
    <property type="term" value="P:DNA-templated transcription initiation"/>
    <property type="evidence" value="ECO:0007669"/>
    <property type="project" value="InterPro"/>
</dbReference>
<evidence type="ECO:0000313" key="2">
    <source>
        <dbReference type="EMBL" id="KOR89724.1"/>
    </source>
</evidence>
<dbReference type="InterPro" id="IPR013324">
    <property type="entry name" value="RNA_pol_sigma_r3/r4-like"/>
</dbReference>
<accession>A0A0M1P6Q9</accession>
<dbReference type="Proteomes" id="UP000036932">
    <property type="component" value="Unassembled WGS sequence"/>
</dbReference>
<dbReference type="GO" id="GO:0016987">
    <property type="term" value="F:sigma factor activity"/>
    <property type="evidence" value="ECO:0007669"/>
    <property type="project" value="InterPro"/>
</dbReference>
<keyword evidence="3" id="KW-1185">Reference proteome</keyword>
<proteinExistence type="predicted"/>
<gene>
    <name evidence="2" type="ORF">AM231_11675</name>
</gene>
<dbReference type="Pfam" id="PF08281">
    <property type="entry name" value="Sigma70_r4_2"/>
    <property type="match status" value="1"/>
</dbReference>
<dbReference type="Gene3D" id="1.10.10.10">
    <property type="entry name" value="Winged helix-like DNA-binding domain superfamily/Winged helix DNA-binding domain"/>
    <property type="match status" value="1"/>
</dbReference>
<reference evidence="3" key="1">
    <citation type="submission" date="2015-08" db="EMBL/GenBank/DDBJ databases">
        <title>Genome sequencing project for genomic taxonomy and phylogenomics of Bacillus-like bacteria.</title>
        <authorList>
            <person name="Liu B."/>
            <person name="Wang J."/>
            <person name="Zhu Y."/>
            <person name="Liu G."/>
            <person name="Chen Q."/>
            <person name="Chen Z."/>
            <person name="Lan J."/>
            <person name="Che J."/>
            <person name="Ge C."/>
            <person name="Shi H."/>
            <person name="Pan Z."/>
            <person name="Liu X."/>
        </authorList>
    </citation>
    <scope>NUCLEOTIDE SEQUENCE [LARGE SCALE GENOMIC DNA]</scope>
    <source>
        <strain evidence="3">FJAT-22460</strain>
    </source>
</reference>
<dbReference type="InterPro" id="IPR036388">
    <property type="entry name" value="WH-like_DNA-bd_sf"/>
</dbReference>
<name>A0A0M1P6Q9_9BACL</name>